<name>A0A540NDF8_MALBA</name>
<protein>
    <submittedName>
        <fullName evidence="1">Uncharacterized protein</fullName>
    </submittedName>
</protein>
<dbReference type="EMBL" id="VIEB01000062">
    <property type="protein sequence ID" value="TQE09077.1"/>
    <property type="molecule type" value="Genomic_DNA"/>
</dbReference>
<proteinExistence type="predicted"/>
<reference evidence="1 2" key="1">
    <citation type="journal article" date="2019" name="G3 (Bethesda)">
        <title>Sequencing of a Wild Apple (Malus baccata) Genome Unravels the Differences Between Cultivated and Wild Apple Species Regarding Disease Resistance and Cold Tolerance.</title>
        <authorList>
            <person name="Chen X."/>
        </authorList>
    </citation>
    <scope>NUCLEOTIDE SEQUENCE [LARGE SCALE GENOMIC DNA]</scope>
    <source>
        <strain evidence="2">cv. Shandingzi</strain>
        <tissue evidence="1">Leaves</tissue>
    </source>
</reference>
<accession>A0A540NDF8</accession>
<evidence type="ECO:0000313" key="2">
    <source>
        <dbReference type="Proteomes" id="UP000315295"/>
    </source>
</evidence>
<dbReference type="Proteomes" id="UP000315295">
    <property type="component" value="Unassembled WGS sequence"/>
</dbReference>
<keyword evidence="2" id="KW-1185">Reference proteome</keyword>
<dbReference type="AlphaFoldDB" id="A0A540NDF8"/>
<sequence>MHFIRLASVGIPNQKARQFESSFSSRLSLVKQKTASLNEAKEKSLASNHDGVTVVKEDSPARVTESSRRQVAVPMIGEREAADIAYEQTRPDQFCIAGT</sequence>
<gene>
    <name evidence="1" type="ORF">C1H46_005460</name>
</gene>
<evidence type="ECO:0000313" key="1">
    <source>
        <dbReference type="EMBL" id="TQE09077.1"/>
    </source>
</evidence>
<comment type="caution">
    <text evidence="1">The sequence shown here is derived from an EMBL/GenBank/DDBJ whole genome shotgun (WGS) entry which is preliminary data.</text>
</comment>
<organism evidence="1 2">
    <name type="scientific">Malus baccata</name>
    <name type="common">Siberian crab apple</name>
    <name type="synonym">Pyrus baccata</name>
    <dbReference type="NCBI Taxonomy" id="106549"/>
    <lineage>
        <taxon>Eukaryota</taxon>
        <taxon>Viridiplantae</taxon>
        <taxon>Streptophyta</taxon>
        <taxon>Embryophyta</taxon>
        <taxon>Tracheophyta</taxon>
        <taxon>Spermatophyta</taxon>
        <taxon>Magnoliopsida</taxon>
        <taxon>eudicotyledons</taxon>
        <taxon>Gunneridae</taxon>
        <taxon>Pentapetalae</taxon>
        <taxon>rosids</taxon>
        <taxon>fabids</taxon>
        <taxon>Rosales</taxon>
        <taxon>Rosaceae</taxon>
        <taxon>Amygdaloideae</taxon>
        <taxon>Maleae</taxon>
        <taxon>Malus</taxon>
    </lineage>
</organism>